<accession>A0A0W0Y8P8</accession>
<dbReference type="Proteomes" id="UP000054703">
    <property type="component" value="Unassembled WGS sequence"/>
</dbReference>
<reference evidence="2 3" key="1">
    <citation type="submission" date="2015-11" db="EMBL/GenBank/DDBJ databases">
        <title>Genomic analysis of 38 Legionella species identifies large and diverse effector repertoires.</title>
        <authorList>
            <person name="Burstein D."/>
            <person name="Amaro F."/>
            <person name="Zusman T."/>
            <person name="Lifshitz Z."/>
            <person name="Cohen O."/>
            <person name="Gilbert J.A."/>
            <person name="Pupko T."/>
            <person name="Shuman H.A."/>
            <person name="Segal G."/>
        </authorList>
    </citation>
    <scope>NUCLEOTIDE SEQUENCE [LARGE SCALE GENOMIC DNA]</scope>
    <source>
        <strain evidence="2 3">SC-63-C7</strain>
    </source>
</reference>
<feature type="transmembrane region" description="Helical" evidence="1">
    <location>
        <begin position="16"/>
        <end position="38"/>
    </location>
</feature>
<evidence type="ECO:0000256" key="1">
    <source>
        <dbReference type="SAM" id="Phobius"/>
    </source>
</evidence>
<dbReference type="AlphaFoldDB" id="A0A0W0Y8P8"/>
<keyword evidence="3" id="KW-1185">Reference proteome</keyword>
<keyword evidence="1" id="KW-1133">Transmembrane helix</keyword>
<keyword evidence="1" id="KW-0472">Membrane</keyword>
<evidence type="ECO:0000313" key="3">
    <source>
        <dbReference type="Proteomes" id="UP000054703"/>
    </source>
</evidence>
<evidence type="ECO:0000313" key="2">
    <source>
        <dbReference type="EMBL" id="KTD53337.1"/>
    </source>
</evidence>
<proteinExistence type="predicted"/>
<name>A0A0W0Y8P8_9GAMM</name>
<dbReference type="EMBL" id="LNYU01000091">
    <property type="protein sequence ID" value="KTD53337.1"/>
    <property type="molecule type" value="Genomic_DNA"/>
</dbReference>
<gene>
    <name evidence="2" type="ORF">Lsan_3747</name>
</gene>
<keyword evidence="1" id="KW-0812">Transmembrane</keyword>
<dbReference type="OrthoDB" id="5653781at2"/>
<comment type="caution">
    <text evidence="2">The sequence shown here is derived from an EMBL/GenBank/DDBJ whole genome shotgun (WGS) entry which is preliminary data.</text>
</comment>
<dbReference type="PATRIC" id="fig|45074.5.peg.4027"/>
<feature type="transmembrane region" description="Helical" evidence="1">
    <location>
        <begin position="58"/>
        <end position="87"/>
    </location>
</feature>
<protein>
    <submittedName>
        <fullName evidence="2">Uncharacterized protein</fullName>
    </submittedName>
</protein>
<organism evidence="2 3">
    <name type="scientific">Legionella santicrucis</name>
    <dbReference type="NCBI Taxonomy" id="45074"/>
    <lineage>
        <taxon>Bacteria</taxon>
        <taxon>Pseudomonadati</taxon>
        <taxon>Pseudomonadota</taxon>
        <taxon>Gammaproteobacteria</taxon>
        <taxon>Legionellales</taxon>
        <taxon>Legionellaceae</taxon>
        <taxon>Legionella</taxon>
    </lineage>
</organism>
<sequence>MIKNTWFDVFYSVRHLIGIFCAILSFFIIKYIALLLYIDPYQPLDTLTFYQTLWHSGSLFLQIVLIFNIFIKPLFVYFLVVFLFYYLKLNR</sequence>